<comment type="caution">
    <text evidence="2">The sequence shown here is derived from an EMBL/GenBank/DDBJ whole genome shotgun (WGS) entry which is preliminary data.</text>
</comment>
<reference evidence="2 3" key="1">
    <citation type="submission" date="2018-05" db="EMBL/GenBank/DDBJ databases">
        <title>genome sequencing of Nitrosopumilus sp. NM25.</title>
        <authorList>
            <person name="Mori K."/>
            <person name="Nakagawa T."/>
        </authorList>
    </citation>
    <scope>NUCLEOTIDE SEQUENCE [LARGE SCALE GENOMIC DNA]</scope>
    <source>
        <strain evidence="2 3">NM25</strain>
    </source>
</reference>
<organism evidence="2 3">
    <name type="scientific">Nitrosopumilus zosterae</name>
    <dbReference type="NCBI Taxonomy" id="718286"/>
    <lineage>
        <taxon>Archaea</taxon>
        <taxon>Nitrososphaerota</taxon>
        <taxon>Nitrososphaeria</taxon>
        <taxon>Nitrosopumilales</taxon>
        <taxon>Nitrosopumilaceae</taxon>
        <taxon>Nitrosopumilus</taxon>
    </lineage>
</organism>
<evidence type="ECO:0000313" key="3">
    <source>
        <dbReference type="Proteomes" id="UP000245829"/>
    </source>
</evidence>
<evidence type="ECO:0000313" key="2">
    <source>
        <dbReference type="EMBL" id="GBH34291.1"/>
    </source>
</evidence>
<dbReference type="AlphaFoldDB" id="A0A2S2KRX0"/>
<dbReference type="EMBL" id="BGKI01000006">
    <property type="protein sequence ID" value="GBH34291.1"/>
    <property type="molecule type" value="Genomic_DNA"/>
</dbReference>
<name>A0A2S2KRX0_9ARCH</name>
<evidence type="ECO:0000256" key="1">
    <source>
        <dbReference type="SAM" id="Coils"/>
    </source>
</evidence>
<keyword evidence="3" id="KW-1185">Reference proteome</keyword>
<dbReference type="Proteomes" id="UP000245829">
    <property type="component" value="Unassembled WGS sequence"/>
</dbReference>
<proteinExistence type="predicted"/>
<gene>
    <name evidence="2" type="ORF">NZNM25_10820</name>
</gene>
<keyword evidence="1" id="KW-0175">Coiled coil</keyword>
<accession>A0A2S2KRX0</accession>
<protein>
    <submittedName>
        <fullName evidence="2">Uncharacterized protein</fullName>
    </submittedName>
</protein>
<feature type="coiled-coil region" evidence="1">
    <location>
        <begin position="190"/>
        <end position="217"/>
    </location>
</feature>
<sequence length="430" mass="46867">MNFLTISLMAILVTGVIAPSLQYSNADVLPPNHQVDIGISTEDVVCDSGLYKVIRAANSSIACVKAKNVLKLIANGWATTVDKEPIDEEVLNTIINRKSIDLAQINILETVALKTQTGTAASGKSVSNYDVIFEICAYTPIYAPDVNVASDSETKHYELANLIDADSCVISVTKIKATDPTSIKIILLNKGDISEKVVMLQNELDSLKEQLTTIRSSLKVTDPDSQKQGVKIAELRKQINDKREQLHRTLFAIHLPSTAKDKIGEMTFSGNVIEGNSASVLSVLNATQTPGLYDAIFEVCAGSTTIKLPVIKVTSDKQSQTIKMGDKISANSCQMTSVKIEANDKSTISVTPAGNADSSNKASDLEVRINSLQASMIQEKQTLKSLIHNPDRPENFVELVDTHVIKIIELRNQLILAKAEFSKIMYQTYN</sequence>